<evidence type="ECO:0000313" key="3">
    <source>
        <dbReference type="Proteomes" id="UP000198564"/>
    </source>
</evidence>
<keyword evidence="3" id="KW-1185">Reference proteome</keyword>
<organism evidence="2 3">
    <name type="scientific">Alkalibacterium gilvum</name>
    <dbReference type="NCBI Taxonomy" id="1130080"/>
    <lineage>
        <taxon>Bacteria</taxon>
        <taxon>Bacillati</taxon>
        <taxon>Bacillota</taxon>
        <taxon>Bacilli</taxon>
        <taxon>Lactobacillales</taxon>
        <taxon>Carnobacteriaceae</taxon>
        <taxon>Alkalibacterium</taxon>
    </lineage>
</organism>
<dbReference type="AlphaFoldDB" id="A0A1H6V056"/>
<sequence length="53" mass="6067">MNKYQKNSISISVVILGSFLVLSLVTQNWLFLLCSLMPVFLVLMTTFLTKKDK</sequence>
<reference evidence="3" key="1">
    <citation type="submission" date="2016-10" db="EMBL/GenBank/DDBJ databases">
        <authorList>
            <person name="Varghese N."/>
            <person name="Submissions S."/>
        </authorList>
    </citation>
    <scope>NUCLEOTIDE SEQUENCE [LARGE SCALE GENOMIC DNA]</scope>
    <source>
        <strain evidence="3">DSM 25751</strain>
    </source>
</reference>
<proteinExistence type="predicted"/>
<evidence type="ECO:0000256" key="1">
    <source>
        <dbReference type="SAM" id="Phobius"/>
    </source>
</evidence>
<name>A0A1H6V056_9LACT</name>
<gene>
    <name evidence="2" type="ORF">SAMN04488113_14119</name>
</gene>
<accession>A0A1H6V056</accession>
<protein>
    <submittedName>
        <fullName evidence="2">Uncharacterized protein</fullName>
    </submittedName>
</protein>
<feature type="transmembrane region" description="Helical" evidence="1">
    <location>
        <begin position="30"/>
        <end position="49"/>
    </location>
</feature>
<keyword evidence="1" id="KW-0472">Membrane</keyword>
<dbReference type="EMBL" id="FNYW01000041">
    <property type="protein sequence ID" value="SEI97891.1"/>
    <property type="molecule type" value="Genomic_DNA"/>
</dbReference>
<keyword evidence="1" id="KW-0812">Transmembrane</keyword>
<keyword evidence="1" id="KW-1133">Transmembrane helix</keyword>
<dbReference type="Proteomes" id="UP000198564">
    <property type="component" value="Unassembled WGS sequence"/>
</dbReference>
<feature type="transmembrane region" description="Helical" evidence="1">
    <location>
        <begin position="7"/>
        <end position="24"/>
    </location>
</feature>
<evidence type="ECO:0000313" key="2">
    <source>
        <dbReference type="EMBL" id="SEI97891.1"/>
    </source>
</evidence>